<dbReference type="EMBL" id="KB446557">
    <property type="protein sequence ID" value="EME83994.1"/>
    <property type="molecule type" value="Genomic_DNA"/>
</dbReference>
<evidence type="ECO:0000313" key="1">
    <source>
        <dbReference type="EMBL" id="EME83994.1"/>
    </source>
</evidence>
<dbReference type="RefSeq" id="XP_007924618.1">
    <property type="nucleotide sequence ID" value="XM_007926427.1"/>
</dbReference>
<name>M2ZYG9_PSEFD</name>
<dbReference type="HOGENOM" id="CLU_1366767_0_0_1"/>
<evidence type="ECO:0000313" key="2">
    <source>
        <dbReference type="Proteomes" id="UP000016932"/>
    </source>
</evidence>
<gene>
    <name evidence="1" type="ORF">MYCFIDRAFT_173055</name>
</gene>
<dbReference type="Proteomes" id="UP000016932">
    <property type="component" value="Unassembled WGS sequence"/>
</dbReference>
<accession>M2ZYG9</accession>
<protein>
    <submittedName>
        <fullName evidence="1">Uncharacterized protein</fullName>
    </submittedName>
</protein>
<sequence>MIETRSTTIYDSEGDWMGRRITLPFRKFLQLCSALKSLSERKKKHLSAGKIILGFVLDAPRPPVYETNTQSISNYTIQDGPPSLRRLSYAHSQRWASQSFPLSKGARLFSTAWITTNYLGARQPSPFDVTLNRALGQHRTCHQIMRSLQPSRFVPDNSLLLLNNLTAPSSCRRFNIDLVTSSPFIRSFGMPRRYWVSRVT</sequence>
<organism evidence="1 2">
    <name type="scientific">Pseudocercospora fijiensis (strain CIRAD86)</name>
    <name type="common">Black leaf streak disease fungus</name>
    <name type="synonym">Mycosphaerella fijiensis</name>
    <dbReference type="NCBI Taxonomy" id="383855"/>
    <lineage>
        <taxon>Eukaryota</taxon>
        <taxon>Fungi</taxon>
        <taxon>Dikarya</taxon>
        <taxon>Ascomycota</taxon>
        <taxon>Pezizomycotina</taxon>
        <taxon>Dothideomycetes</taxon>
        <taxon>Dothideomycetidae</taxon>
        <taxon>Mycosphaerellales</taxon>
        <taxon>Mycosphaerellaceae</taxon>
        <taxon>Pseudocercospora</taxon>
    </lineage>
</organism>
<reference evidence="1 2" key="1">
    <citation type="journal article" date="2012" name="PLoS Pathog.">
        <title>Diverse lifestyles and strategies of plant pathogenesis encoded in the genomes of eighteen Dothideomycetes fungi.</title>
        <authorList>
            <person name="Ohm R.A."/>
            <person name="Feau N."/>
            <person name="Henrissat B."/>
            <person name="Schoch C.L."/>
            <person name="Horwitz B.A."/>
            <person name="Barry K.W."/>
            <person name="Condon B.J."/>
            <person name="Copeland A.C."/>
            <person name="Dhillon B."/>
            <person name="Glaser F."/>
            <person name="Hesse C.N."/>
            <person name="Kosti I."/>
            <person name="LaButti K."/>
            <person name="Lindquist E.A."/>
            <person name="Lucas S."/>
            <person name="Salamov A.A."/>
            <person name="Bradshaw R.E."/>
            <person name="Ciuffetti L."/>
            <person name="Hamelin R.C."/>
            <person name="Kema G.H.J."/>
            <person name="Lawrence C."/>
            <person name="Scott J.A."/>
            <person name="Spatafora J.W."/>
            <person name="Turgeon B.G."/>
            <person name="de Wit P.J.G.M."/>
            <person name="Zhong S."/>
            <person name="Goodwin S.B."/>
            <person name="Grigoriev I.V."/>
        </authorList>
    </citation>
    <scope>NUCLEOTIDE SEQUENCE [LARGE SCALE GENOMIC DNA]</scope>
    <source>
        <strain evidence="1 2">CIRAD86</strain>
    </source>
</reference>
<keyword evidence="2" id="KW-1185">Reference proteome</keyword>
<proteinExistence type="predicted"/>
<dbReference type="VEuPathDB" id="FungiDB:MYCFIDRAFT_173055"/>
<dbReference type="GeneID" id="19332907"/>
<dbReference type="KEGG" id="pfj:MYCFIDRAFT_173055"/>
<dbReference type="AlphaFoldDB" id="M2ZYG9"/>